<gene>
    <name evidence="1" type="ORF">WH47_10064</name>
</gene>
<protein>
    <submittedName>
        <fullName evidence="1">Uncharacterized protein</fullName>
    </submittedName>
</protein>
<evidence type="ECO:0000313" key="2">
    <source>
        <dbReference type="Proteomes" id="UP000053825"/>
    </source>
</evidence>
<organism evidence="1 2">
    <name type="scientific">Habropoda laboriosa</name>
    <dbReference type="NCBI Taxonomy" id="597456"/>
    <lineage>
        <taxon>Eukaryota</taxon>
        <taxon>Metazoa</taxon>
        <taxon>Ecdysozoa</taxon>
        <taxon>Arthropoda</taxon>
        <taxon>Hexapoda</taxon>
        <taxon>Insecta</taxon>
        <taxon>Pterygota</taxon>
        <taxon>Neoptera</taxon>
        <taxon>Endopterygota</taxon>
        <taxon>Hymenoptera</taxon>
        <taxon>Apocrita</taxon>
        <taxon>Aculeata</taxon>
        <taxon>Apoidea</taxon>
        <taxon>Anthophila</taxon>
        <taxon>Apidae</taxon>
        <taxon>Habropoda</taxon>
    </lineage>
</organism>
<dbReference type="EMBL" id="KQ414663">
    <property type="protein sequence ID" value="KOC65484.1"/>
    <property type="molecule type" value="Genomic_DNA"/>
</dbReference>
<sequence>MLQNKYKNVTHCIFDMDGLLLIMSKITMAIVNKYEEYILNTQCIYMSGFYYQ</sequence>
<accession>A0A0L7R3S8</accession>
<keyword evidence="2" id="KW-1185">Reference proteome</keyword>
<proteinExistence type="predicted"/>
<dbReference type="AlphaFoldDB" id="A0A0L7R3S8"/>
<evidence type="ECO:0000313" key="1">
    <source>
        <dbReference type="EMBL" id="KOC65484.1"/>
    </source>
</evidence>
<name>A0A0L7R3S8_9HYME</name>
<reference evidence="1 2" key="1">
    <citation type="submission" date="2015-07" db="EMBL/GenBank/DDBJ databases">
        <title>The genome of Habropoda laboriosa.</title>
        <authorList>
            <person name="Pan H."/>
            <person name="Kapheim K."/>
        </authorList>
    </citation>
    <scope>NUCLEOTIDE SEQUENCE [LARGE SCALE GENOMIC DNA]</scope>
    <source>
        <strain evidence="1">0110345459</strain>
    </source>
</reference>
<dbReference type="Proteomes" id="UP000053825">
    <property type="component" value="Unassembled WGS sequence"/>
</dbReference>